<gene>
    <name evidence="3" type="ORF">Syun_028152</name>
</gene>
<feature type="compositionally biased region" description="Polar residues" evidence="1">
    <location>
        <begin position="121"/>
        <end position="135"/>
    </location>
</feature>
<dbReference type="EMBL" id="JBBNAF010000012">
    <property type="protein sequence ID" value="KAK9093241.1"/>
    <property type="molecule type" value="Genomic_DNA"/>
</dbReference>
<protein>
    <submittedName>
        <fullName evidence="3">Uncharacterized protein</fullName>
    </submittedName>
</protein>
<comment type="caution">
    <text evidence="3">The sequence shown here is derived from an EMBL/GenBank/DDBJ whole genome shotgun (WGS) entry which is preliminary data.</text>
</comment>
<evidence type="ECO:0000256" key="1">
    <source>
        <dbReference type="SAM" id="MobiDB-lite"/>
    </source>
</evidence>
<feature type="region of interest" description="Disordered" evidence="1">
    <location>
        <begin position="91"/>
        <end position="154"/>
    </location>
</feature>
<feature type="transmembrane region" description="Helical" evidence="2">
    <location>
        <begin position="6"/>
        <end position="30"/>
    </location>
</feature>
<sequence length="170" mass="18544">MCCGGTIGRLCCCLILLAVVIGLIFGFGVFEHVFDKLKHIFHDCEADARQDVKLDLESITKDVLNLSVSDDPRRTTDGRVVLHDKTSAQITVSNKNSASTSSQPTTPGKDKAKFPVIGNVDQLSESASSESTQNDPLASSSSLPHSDSESSSDHISIHRKTYVYHIYINY</sequence>
<evidence type="ECO:0000256" key="2">
    <source>
        <dbReference type="SAM" id="Phobius"/>
    </source>
</evidence>
<feature type="compositionally biased region" description="Polar residues" evidence="1">
    <location>
        <begin position="91"/>
        <end position="106"/>
    </location>
</feature>
<keyword evidence="2" id="KW-0472">Membrane</keyword>
<organism evidence="3 4">
    <name type="scientific">Stephania yunnanensis</name>
    <dbReference type="NCBI Taxonomy" id="152371"/>
    <lineage>
        <taxon>Eukaryota</taxon>
        <taxon>Viridiplantae</taxon>
        <taxon>Streptophyta</taxon>
        <taxon>Embryophyta</taxon>
        <taxon>Tracheophyta</taxon>
        <taxon>Spermatophyta</taxon>
        <taxon>Magnoliopsida</taxon>
        <taxon>Ranunculales</taxon>
        <taxon>Menispermaceae</taxon>
        <taxon>Menispermoideae</taxon>
        <taxon>Cissampelideae</taxon>
        <taxon>Stephania</taxon>
    </lineage>
</organism>
<dbReference type="Proteomes" id="UP001420932">
    <property type="component" value="Unassembled WGS sequence"/>
</dbReference>
<keyword evidence="4" id="KW-1185">Reference proteome</keyword>
<evidence type="ECO:0000313" key="4">
    <source>
        <dbReference type="Proteomes" id="UP001420932"/>
    </source>
</evidence>
<reference evidence="3 4" key="1">
    <citation type="submission" date="2024-01" db="EMBL/GenBank/DDBJ databases">
        <title>Genome assemblies of Stephania.</title>
        <authorList>
            <person name="Yang L."/>
        </authorList>
    </citation>
    <scope>NUCLEOTIDE SEQUENCE [LARGE SCALE GENOMIC DNA]</scope>
    <source>
        <strain evidence="3">YNDBR</strain>
        <tissue evidence="3">Leaf</tissue>
    </source>
</reference>
<name>A0AAP0HQV6_9MAGN</name>
<keyword evidence="2" id="KW-0812">Transmembrane</keyword>
<dbReference type="PANTHER" id="PTHR36753">
    <property type="entry name" value="TRANSMEMBRANE PROTEIN"/>
    <property type="match status" value="1"/>
</dbReference>
<dbReference type="PANTHER" id="PTHR36753:SF2">
    <property type="entry name" value="TRANSMEMBRANE PROTEIN"/>
    <property type="match status" value="1"/>
</dbReference>
<keyword evidence="2" id="KW-1133">Transmembrane helix</keyword>
<evidence type="ECO:0000313" key="3">
    <source>
        <dbReference type="EMBL" id="KAK9093241.1"/>
    </source>
</evidence>
<proteinExistence type="predicted"/>
<accession>A0AAP0HQV6</accession>
<feature type="compositionally biased region" description="Low complexity" evidence="1">
    <location>
        <begin position="136"/>
        <end position="145"/>
    </location>
</feature>
<dbReference type="AlphaFoldDB" id="A0AAP0HQV6"/>